<proteinExistence type="predicted"/>
<reference evidence="2" key="1">
    <citation type="journal article" date="2019" name="BMC Genomics">
        <title>A new reference genome for Sorghum bicolor reveals high levels of sequence similarity between sweet and grain genotypes: implications for the genetics of sugar metabolism.</title>
        <authorList>
            <person name="Cooper E.A."/>
            <person name="Brenton Z.W."/>
            <person name="Flinn B.S."/>
            <person name="Jenkins J."/>
            <person name="Shu S."/>
            <person name="Flowers D."/>
            <person name="Luo F."/>
            <person name="Wang Y."/>
            <person name="Xia P."/>
            <person name="Barry K."/>
            <person name="Daum C."/>
            <person name="Lipzen A."/>
            <person name="Yoshinaga Y."/>
            <person name="Schmutz J."/>
            <person name="Saski C."/>
            <person name="Vermerris W."/>
            <person name="Kresovich S."/>
        </authorList>
    </citation>
    <scope>NUCLEOTIDE SEQUENCE</scope>
</reference>
<gene>
    <name evidence="2" type="ORF">BDA96_04G351900</name>
</gene>
<feature type="region of interest" description="Disordered" evidence="1">
    <location>
        <begin position="1"/>
        <end position="34"/>
    </location>
</feature>
<feature type="compositionally biased region" description="Basic and acidic residues" evidence="1">
    <location>
        <begin position="55"/>
        <end position="80"/>
    </location>
</feature>
<dbReference type="Proteomes" id="UP000807115">
    <property type="component" value="Chromosome 4"/>
</dbReference>
<dbReference type="AlphaFoldDB" id="A0A921RA79"/>
<sequence length="110" mass="11758">MQPGNGFDFASRGHSPATSVGFASRGHSPSMSVGRGGHFAGLFAFFSFLCGKKGGGREEGHAHGRRAASREGEKPRHDCTRQAIRSRPPPLPHGSPARGNERRRVLPASR</sequence>
<evidence type="ECO:0000313" key="2">
    <source>
        <dbReference type="EMBL" id="KAG0535267.1"/>
    </source>
</evidence>
<name>A0A921RA79_SORBI</name>
<feature type="region of interest" description="Disordered" evidence="1">
    <location>
        <begin position="54"/>
        <end position="110"/>
    </location>
</feature>
<evidence type="ECO:0000313" key="3">
    <source>
        <dbReference type="Proteomes" id="UP000807115"/>
    </source>
</evidence>
<dbReference type="EMBL" id="CM027683">
    <property type="protein sequence ID" value="KAG0535267.1"/>
    <property type="molecule type" value="Genomic_DNA"/>
</dbReference>
<evidence type="ECO:0000256" key="1">
    <source>
        <dbReference type="SAM" id="MobiDB-lite"/>
    </source>
</evidence>
<accession>A0A921RA79</accession>
<protein>
    <submittedName>
        <fullName evidence="2">Uncharacterized protein</fullName>
    </submittedName>
</protein>
<organism evidence="2 3">
    <name type="scientific">Sorghum bicolor</name>
    <name type="common">Sorghum</name>
    <name type="synonym">Sorghum vulgare</name>
    <dbReference type="NCBI Taxonomy" id="4558"/>
    <lineage>
        <taxon>Eukaryota</taxon>
        <taxon>Viridiplantae</taxon>
        <taxon>Streptophyta</taxon>
        <taxon>Embryophyta</taxon>
        <taxon>Tracheophyta</taxon>
        <taxon>Spermatophyta</taxon>
        <taxon>Magnoliopsida</taxon>
        <taxon>Liliopsida</taxon>
        <taxon>Poales</taxon>
        <taxon>Poaceae</taxon>
        <taxon>PACMAD clade</taxon>
        <taxon>Panicoideae</taxon>
        <taxon>Andropogonodae</taxon>
        <taxon>Andropogoneae</taxon>
        <taxon>Sorghinae</taxon>
        <taxon>Sorghum</taxon>
    </lineage>
</organism>
<comment type="caution">
    <text evidence="2">The sequence shown here is derived from an EMBL/GenBank/DDBJ whole genome shotgun (WGS) entry which is preliminary data.</text>
</comment>
<reference evidence="2" key="2">
    <citation type="submission" date="2020-10" db="EMBL/GenBank/DDBJ databases">
        <authorList>
            <person name="Cooper E.A."/>
            <person name="Brenton Z.W."/>
            <person name="Flinn B.S."/>
            <person name="Jenkins J."/>
            <person name="Shu S."/>
            <person name="Flowers D."/>
            <person name="Luo F."/>
            <person name="Wang Y."/>
            <person name="Xia P."/>
            <person name="Barry K."/>
            <person name="Daum C."/>
            <person name="Lipzen A."/>
            <person name="Yoshinaga Y."/>
            <person name="Schmutz J."/>
            <person name="Saski C."/>
            <person name="Vermerris W."/>
            <person name="Kresovich S."/>
        </authorList>
    </citation>
    <scope>NUCLEOTIDE SEQUENCE</scope>
</reference>